<dbReference type="Proteomes" id="UP000251960">
    <property type="component" value="Chromosome 1"/>
</dbReference>
<dbReference type="AlphaFoldDB" id="A0A317YCY4"/>
<reference evidence="2" key="1">
    <citation type="journal article" date="2018" name="Nat. Genet.">
        <title>Extensive intraspecific gene order and gene structural variations between Mo17 and other maize genomes.</title>
        <authorList>
            <person name="Sun S."/>
            <person name="Zhou Y."/>
            <person name="Chen J."/>
            <person name="Shi J."/>
            <person name="Zhao H."/>
            <person name="Zhao H."/>
            <person name="Song W."/>
            <person name="Zhang M."/>
            <person name="Cui Y."/>
            <person name="Dong X."/>
            <person name="Liu H."/>
            <person name="Ma X."/>
            <person name="Jiao Y."/>
            <person name="Wang B."/>
            <person name="Wei X."/>
            <person name="Stein J.C."/>
            <person name="Glaubitz J.C."/>
            <person name="Lu F."/>
            <person name="Yu G."/>
            <person name="Liang C."/>
            <person name="Fengler K."/>
            <person name="Li B."/>
            <person name="Rafalski A."/>
            <person name="Schnable P.S."/>
            <person name="Ware D.H."/>
            <person name="Buckler E.S."/>
            <person name="Lai J."/>
        </authorList>
    </citation>
    <scope>NUCLEOTIDE SEQUENCE [LARGE SCALE GENOMIC DNA]</scope>
    <source>
        <tissue evidence="2">Seedling</tissue>
    </source>
</reference>
<dbReference type="EMBL" id="NCVQ01000001">
    <property type="protein sequence ID" value="PWZ55594.1"/>
    <property type="molecule type" value="Genomic_DNA"/>
</dbReference>
<name>A0A317YCY4_MAIZE</name>
<feature type="region of interest" description="Disordered" evidence="1">
    <location>
        <begin position="77"/>
        <end position="120"/>
    </location>
</feature>
<feature type="region of interest" description="Disordered" evidence="1">
    <location>
        <begin position="33"/>
        <end position="60"/>
    </location>
</feature>
<feature type="compositionally biased region" description="Basic residues" evidence="1">
    <location>
        <begin position="104"/>
        <end position="120"/>
    </location>
</feature>
<sequence>MRRHLCRLPDLAQPVVDALKLREHPRGAVAVPRRGRRNVRVQEPLHERQEPRPCLVPEPPRKLAPLLRAASPLPFRRRHCCRRRSGGGGGGGRGTSFQPPLRRGQPRLRGRHCLRRRRLG</sequence>
<proteinExistence type="predicted"/>
<protein>
    <submittedName>
        <fullName evidence="2">Uncharacterized protein</fullName>
    </submittedName>
</protein>
<organism evidence="2">
    <name type="scientific">Zea mays</name>
    <name type="common">Maize</name>
    <dbReference type="NCBI Taxonomy" id="4577"/>
    <lineage>
        <taxon>Eukaryota</taxon>
        <taxon>Viridiplantae</taxon>
        <taxon>Streptophyta</taxon>
        <taxon>Embryophyta</taxon>
        <taxon>Tracheophyta</taxon>
        <taxon>Spermatophyta</taxon>
        <taxon>Magnoliopsida</taxon>
        <taxon>Liliopsida</taxon>
        <taxon>Poales</taxon>
        <taxon>Poaceae</taxon>
        <taxon>PACMAD clade</taxon>
        <taxon>Panicoideae</taxon>
        <taxon>Andropogonodae</taxon>
        <taxon>Andropogoneae</taxon>
        <taxon>Tripsacinae</taxon>
        <taxon>Zea</taxon>
    </lineage>
</organism>
<accession>A0A317YCY4</accession>
<comment type="caution">
    <text evidence="2">The sequence shown here is derived from an EMBL/GenBank/DDBJ whole genome shotgun (WGS) entry which is preliminary data.</text>
</comment>
<evidence type="ECO:0000313" key="2">
    <source>
        <dbReference type="EMBL" id="PWZ55594.1"/>
    </source>
</evidence>
<evidence type="ECO:0000256" key="1">
    <source>
        <dbReference type="SAM" id="MobiDB-lite"/>
    </source>
</evidence>
<gene>
    <name evidence="2" type="ORF">Zm00014a_028853</name>
</gene>